<dbReference type="SMART" id="SM00355">
    <property type="entry name" value="ZnF_C2H2"/>
    <property type="match status" value="7"/>
</dbReference>
<keyword evidence="11" id="KW-0539">Nucleus</keyword>
<dbReference type="FunFam" id="3.30.160.60:FF:000325">
    <property type="entry name" value="ZFP90 zinc finger protein"/>
    <property type="match status" value="1"/>
</dbReference>
<evidence type="ECO:0000256" key="13">
    <source>
        <dbReference type="SAM" id="MobiDB-lite"/>
    </source>
</evidence>
<keyword evidence="4" id="KW-0479">Metal-binding</keyword>
<dbReference type="GO" id="GO:0001228">
    <property type="term" value="F:DNA-binding transcription activator activity, RNA polymerase II-specific"/>
    <property type="evidence" value="ECO:0007669"/>
    <property type="project" value="TreeGrafter"/>
</dbReference>
<feature type="region of interest" description="Disordered" evidence="13">
    <location>
        <begin position="1692"/>
        <end position="1735"/>
    </location>
</feature>
<feature type="compositionally biased region" description="Basic and acidic residues" evidence="13">
    <location>
        <begin position="1890"/>
        <end position="1909"/>
    </location>
</feature>
<comment type="similarity">
    <text evidence="3">Belongs to the krueppel C2H2-type zinc-finger protein family.</text>
</comment>
<comment type="function">
    <text evidence="1">May be involved in transcriptional regulation.</text>
</comment>
<feature type="region of interest" description="Disordered" evidence="13">
    <location>
        <begin position="1957"/>
        <end position="1998"/>
    </location>
</feature>
<feature type="region of interest" description="Disordered" evidence="13">
    <location>
        <begin position="1003"/>
        <end position="1026"/>
    </location>
</feature>
<dbReference type="PANTHER" id="PTHR24393">
    <property type="entry name" value="ZINC FINGER PROTEIN"/>
    <property type="match status" value="1"/>
</dbReference>
<evidence type="ECO:0000256" key="11">
    <source>
        <dbReference type="ARBA" id="ARBA00023242"/>
    </source>
</evidence>
<comment type="caution">
    <text evidence="15">The sequence shown here is derived from an EMBL/GenBank/DDBJ whole genome shotgun (WGS) entry which is preliminary data.</text>
</comment>
<keyword evidence="7" id="KW-0862">Zinc</keyword>
<feature type="domain" description="C2H2-type" evidence="14">
    <location>
        <begin position="2069"/>
        <end position="2096"/>
    </location>
</feature>
<protein>
    <recommendedName>
        <fullName evidence="14">C2H2-type domain-containing protein</fullName>
    </recommendedName>
</protein>
<accession>A0AAW1UK51</accession>
<evidence type="ECO:0000256" key="8">
    <source>
        <dbReference type="ARBA" id="ARBA00023015"/>
    </source>
</evidence>
<gene>
    <name evidence="15" type="ORF">WA026_016359</name>
</gene>
<dbReference type="EMBL" id="JARQZJ010000069">
    <property type="protein sequence ID" value="KAK9881475.1"/>
    <property type="molecule type" value="Genomic_DNA"/>
</dbReference>
<dbReference type="GO" id="GO:0008270">
    <property type="term" value="F:zinc ion binding"/>
    <property type="evidence" value="ECO:0007669"/>
    <property type="project" value="UniProtKB-KW"/>
</dbReference>
<dbReference type="PANTHER" id="PTHR24393:SF34">
    <property type="entry name" value="PR_SET DOMAIN 13"/>
    <property type="match status" value="1"/>
</dbReference>
<dbReference type="Pfam" id="PF00096">
    <property type="entry name" value="zf-C2H2"/>
    <property type="match status" value="2"/>
</dbReference>
<feature type="region of interest" description="Disordered" evidence="13">
    <location>
        <begin position="1865"/>
        <end position="1934"/>
    </location>
</feature>
<dbReference type="FunFam" id="3.30.160.60:FF:000226">
    <property type="entry name" value="Zinc finger protein 236 variant"/>
    <property type="match status" value="1"/>
</dbReference>
<evidence type="ECO:0000313" key="15">
    <source>
        <dbReference type="EMBL" id="KAK9881475.1"/>
    </source>
</evidence>
<evidence type="ECO:0000256" key="4">
    <source>
        <dbReference type="ARBA" id="ARBA00022723"/>
    </source>
</evidence>
<feature type="domain" description="C2H2-type" evidence="14">
    <location>
        <begin position="2125"/>
        <end position="2152"/>
    </location>
</feature>
<feature type="domain" description="C2H2-type" evidence="14">
    <location>
        <begin position="2248"/>
        <end position="2275"/>
    </location>
</feature>
<sequence length="2322" mass="263200">MEKKNKTTSALKKTADILRRNTKSRLAIQKFLNDLQEQESEYLNENKQITQCVFLGALCLKPVPADIFEVTLQPISFTTHSKSGILYNNTVKKDTNSAGHGLMKSEDKKKIKVTKTPRKNSKTSTIETNVFIGNICEQKPGNRILELFNNRHLSATKKVHSESSKVKLNGKNKKDNKIKYKIKVGGILRKNKKVLSEQKQEKLQLKSGNKTFPKSHLLETSSNNTQIEIPKIKSSLRQKFLQPETREVRQCKVQIKKNNSNVNNIISPLFVEGCKSIERSSTDNTIERLKKKRGIEIKKITKMDTKSKTIPSLVSVKSIVSENGPWNFINKTETGHPSSIINSFNGSNKPEQRISFVKEGSIDLLEIIDDEIEDYLEIDQNIVADLEALIPEEEIESISNTLISSTKIPNTASNNSESKSFATLKNSLNESKIKQLDKILLVNTYKSIEMVEDNDFNKDIEINENVEVDSRDKKNISKISVLGSSAKRILKNNLSGEHSKISKQQSEDILAISNKRKGNKRLGIECEESKHNKRVKLMQSSPRKLTAKFKKHSNDEPKIDISKKIRKITDFLFPIKNTDDNFIKNSNFKNVSQKPKNSDEEDSKNMTVVFLNKAIDNVSSHLNKESLGEMRTLRSCSKKSQKDDDTKIKTIGLTTVKDTKAPVLSPENEVVFICKNDENTEKNQKIITDNEGFSLYKKNVAQSDEHISKISPALSETITDISDLSIQNPITAETVQIRNLNNKTVKNCKPKKKKLIESKKINVSKIEKRIDVDDKLQSGKKIDSEIKLGTVDFPKKVEIQFNSNEDHDKAQKLSILYTEPIFKDIKEVHSKLENDCKKRRKEGFDKNSGSPEGVTNYKKTKSEVTLCDKSEVIVEKTVQATKIISEDKIESEANVVVKQCHPNEYANMSNPISKTRTRRETAARTQKIDGVADIHKDAASTIKEACFIKADSEVIGKTLSLENGKSKDNTLDSINLNSLPLQSSEEPSDNILKVHENFKITNRGNLQSVNSNQLGEPNSSNDEQDKIPPCKQEVAAISNHNETILQVESSQKTTVPNSRFQLRRKKTEVPNENNELKKPKHFEHNTHPIEHENLTNRFIELKNQSALSSINNECGIVENNPNIFDIKEDNLKTNVFRNTRRNKIGNENSNIISLEQSDKKMQFKEKELKGDIKQLCGLEVKGNKKIANNKTTFLRKKIQQETKNVKIIQTRNQLKGGGVLKRITNLRKGCRQKIVEQNKSIEELSKSDENITGMANKKANKDIKPTSIEMQSSAVDGNEEESLGKKSPILHGSTLETSINERNSCDTIKTSDSENSHSKVALIVEHNNEIENINNNNKKYTFRNRKSIVGRKTIMSKIHNVVNKLTKPKIISKSKHSLNSLLNNDSKMKSNYKHQLNENKIQVTSTNAIVDKAFMKEDMLELSGKDCSQGFLNESEINKRRSGENELHSSTNIVSSQNLASSVEVKLTEIQSDTVAKAISKPRTKKASTKSLSSESQNNVGSVKQKNKVEEFSTDTDLDALSKTKLKTKNQRDKEKIGPINEDELLSTENKSDILHEEKSKEDILKKFNEENEIACYIVDECGISHKNNERKEKINNQLVKETFSDVQSTSPENKNLSLKNVSQKREHDKSSDSAVHIVSDISLGILQEKINMDHSGFCKKEFQHKAENTLLSPSEDKNHSKAESPVHIVLSGASKIKSRQKPTSKRLPAATTTKSENKGKLKTQKDEKSDTINAVVDTSPEIVGLSDQKLHTFATENIKNDTSKTRTNDKSAVEIEAPVAQTQKSLDSWIFERTGTLISPDGSSIADIAQKKLQFTNKNKSITLDKTLNESQLLQQNENDDSQNSVPTTKNVQECENFEKIVVEGVTSESRNNEVIPSEEPIEQNNDLQHPESHSNVKKTVVEDSLEPKKRRYRKPEPKVTSEFGNNEVIPSEEHIEQNNDLQHLENHSSNVKKTVVEDSLEPKKRRYRKSQPKDKKMNIRQVTRKRKNNMVKESNENPKIEAGVLKLPEAGNTGVENNSNIPFVLKEDLSNPNSELSQEIERRMQIEFNREFPNYGPSAPERYRRIYRCRICLLVCETYGKLKLHRRIHDVATPYQCQQCDNSYDDVEDLAAHLRIHKGKMPYPCKKCDSSFWTSLQLERHQLVHVLKKVPPANNAVPKKVFKCEVCSKEFKKICDLERHTRVHTGEKPSVCNICNKRFQQAYNLHKHLLTHTQEKNYECIICQKRFGRSDVLNRHVLTHSIDKPFHCSICLKTFIRSSQLKLHLRKHHGMNTDEADKAVALATPASSSQEECPTPYSNVQDNKDPVPCTSSEQTEVCAF</sequence>
<feature type="domain" description="C2H2-type" evidence="14">
    <location>
        <begin position="2220"/>
        <end position="2247"/>
    </location>
</feature>
<feature type="domain" description="C2H2-type" evidence="14">
    <location>
        <begin position="2097"/>
        <end position="2124"/>
    </location>
</feature>
<evidence type="ECO:0000256" key="7">
    <source>
        <dbReference type="ARBA" id="ARBA00022833"/>
    </source>
</evidence>
<dbReference type="GO" id="GO:0000978">
    <property type="term" value="F:RNA polymerase II cis-regulatory region sequence-specific DNA binding"/>
    <property type="evidence" value="ECO:0007669"/>
    <property type="project" value="TreeGrafter"/>
</dbReference>
<dbReference type="PROSITE" id="PS50157">
    <property type="entry name" value="ZINC_FINGER_C2H2_2"/>
    <property type="match status" value="7"/>
</dbReference>
<dbReference type="SUPFAM" id="SSF57667">
    <property type="entry name" value="beta-beta-alpha zinc fingers"/>
    <property type="match status" value="3"/>
</dbReference>
<feature type="compositionally biased region" description="Polar residues" evidence="13">
    <location>
        <begin position="1605"/>
        <end position="1622"/>
    </location>
</feature>
<comment type="subcellular location">
    <subcellularLocation>
        <location evidence="2">Nucleus</location>
    </subcellularLocation>
</comment>
<evidence type="ECO:0000256" key="10">
    <source>
        <dbReference type="ARBA" id="ARBA00023163"/>
    </source>
</evidence>
<proteinExistence type="inferred from homology"/>
<evidence type="ECO:0000256" key="5">
    <source>
        <dbReference type="ARBA" id="ARBA00022737"/>
    </source>
</evidence>
<feature type="region of interest" description="Disordered" evidence="13">
    <location>
        <begin position="1605"/>
        <end position="1634"/>
    </location>
</feature>
<feature type="compositionally biased region" description="Polar residues" evidence="13">
    <location>
        <begin position="2287"/>
        <end position="2303"/>
    </location>
</feature>
<name>A0AAW1UK51_9CUCU</name>
<keyword evidence="9" id="KW-0238">DNA-binding</keyword>
<evidence type="ECO:0000256" key="1">
    <source>
        <dbReference type="ARBA" id="ARBA00003767"/>
    </source>
</evidence>
<feature type="domain" description="C2H2-type" evidence="14">
    <location>
        <begin position="2192"/>
        <end position="2219"/>
    </location>
</feature>
<dbReference type="InterPro" id="IPR013087">
    <property type="entry name" value="Znf_C2H2_type"/>
</dbReference>
<evidence type="ECO:0000256" key="6">
    <source>
        <dbReference type="ARBA" id="ARBA00022771"/>
    </source>
</evidence>
<evidence type="ECO:0000256" key="12">
    <source>
        <dbReference type="PROSITE-ProRule" id="PRU00042"/>
    </source>
</evidence>
<feature type="region of interest" description="Disordered" evidence="13">
    <location>
        <begin position="2287"/>
        <end position="2313"/>
    </location>
</feature>
<evidence type="ECO:0000256" key="9">
    <source>
        <dbReference type="ARBA" id="ARBA00023125"/>
    </source>
</evidence>
<keyword evidence="5" id="KW-0677">Repeat</keyword>
<dbReference type="Proteomes" id="UP001431783">
    <property type="component" value="Unassembled WGS sequence"/>
</dbReference>
<dbReference type="GO" id="GO:0005634">
    <property type="term" value="C:nucleus"/>
    <property type="evidence" value="ECO:0007669"/>
    <property type="project" value="UniProtKB-SubCell"/>
</dbReference>
<feature type="compositionally biased region" description="Basic and acidic residues" evidence="13">
    <location>
        <begin position="1716"/>
        <end position="1731"/>
    </location>
</feature>
<feature type="region of interest" description="Disordered" evidence="13">
    <location>
        <begin position="1478"/>
        <end position="1508"/>
    </location>
</feature>
<dbReference type="InterPro" id="IPR036236">
    <property type="entry name" value="Znf_C2H2_sf"/>
</dbReference>
<evidence type="ECO:0000256" key="2">
    <source>
        <dbReference type="ARBA" id="ARBA00004123"/>
    </source>
</evidence>
<dbReference type="Gene3D" id="3.30.160.60">
    <property type="entry name" value="Classic Zinc Finger"/>
    <property type="match status" value="6"/>
</dbReference>
<evidence type="ECO:0000256" key="3">
    <source>
        <dbReference type="ARBA" id="ARBA00006991"/>
    </source>
</evidence>
<feature type="domain" description="C2H2-type" evidence="14">
    <location>
        <begin position="2164"/>
        <end position="2191"/>
    </location>
</feature>
<reference evidence="15 16" key="1">
    <citation type="submission" date="2023-03" db="EMBL/GenBank/DDBJ databases">
        <title>Genome insight into feeding habits of ladybird beetles.</title>
        <authorList>
            <person name="Li H.-S."/>
            <person name="Huang Y.-H."/>
            <person name="Pang H."/>
        </authorList>
    </citation>
    <scope>NUCLEOTIDE SEQUENCE [LARGE SCALE GENOMIC DNA]</scope>
    <source>
        <strain evidence="15">SYSU_2023b</strain>
        <tissue evidence="15">Whole body</tissue>
    </source>
</reference>
<evidence type="ECO:0000313" key="16">
    <source>
        <dbReference type="Proteomes" id="UP001431783"/>
    </source>
</evidence>
<feature type="compositionally biased region" description="Polar residues" evidence="13">
    <location>
        <begin position="1003"/>
        <end position="1021"/>
    </location>
</feature>
<keyword evidence="6 12" id="KW-0863">Zinc-finger</keyword>
<organism evidence="15 16">
    <name type="scientific">Henosepilachna vigintioctopunctata</name>
    <dbReference type="NCBI Taxonomy" id="420089"/>
    <lineage>
        <taxon>Eukaryota</taxon>
        <taxon>Metazoa</taxon>
        <taxon>Ecdysozoa</taxon>
        <taxon>Arthropoda</taxon>
        <taxon>Hexapoda</taxon>
        <taxon>Insecta</taxon>
        <taxon>Pterygota</taxon>
        <taxon>Neoptera</taxon>
        <taxon>Endopterygota</taxon>
        <taxon>Coleoptera</taxon>
        <taxon>Polyphaga</taxon>
        <taxon>Cucujiformia</taxon>
        <taxon>Coccinelloidea</taxon>
        <taxon>Coccinellidae</taxon>
        <taxon>Epilachninae</taxon>
        <taxon>Epilachnini</taxon>
        <taxon>Henosepilachna</taxon>
    </lineage>
</organism>
<evidence type="ECO:0000259" key="14">
    <source>
        <dbReference type="PROSITE" id="PS50157"/>
    </source>
</evidence>
<dbReference type="FunFam" id="3.30.160.60:FF:000100">
    <property type="entry name" value="Zinc finger 45-like"/>
    <property type="match status" value="2"/>
</dbReference>
<dbReference type="PROSITE" id="PS00028">
    <property type="entry name" value="ZINC_FINGER_C2H2_1"/>
    <property type="match status" value="7"/>
</dbReference>
<keyword evidence="8" id="KW-0805">Transcription regulation</keyword>
<feature type="compositionally biased region" description="Polar residues" evidence="13">
    <location>
        <begin position="1489"/>
        <end position="1504"/>
    </location>
</feature>
<keyword evidence="16" id="KW-1185">Reference proteome</keyword>
<keyword evidence="10" id="KW-0804">Transcription</keyword>